<name>A0AB35BXR9_9GAMM</name>
<dbReference type="PANTHER" id="PTHR30168:SF0">
    <property type="entry name" value="INNER MEMBRANE PROTEIN"/>
    <property type="match status" value="1"/>
</dbReference>
<reference evidence="7" key="1">
    <citation type="submission" date="2021-03" db="EMBL/GenBank/DDBJ databases">
        <title>Identification and antibiotic profiling of Wohlfahrtiimonas chitiniclastica, an underestimated human pathogen.</title>
        <authorList>
            <person name="Kopf A."/>
            <person name="Bunk B."/>
            <person name="Coldewey S."/>
            <person name="Gunzer F."/>
            <person name="Riedel T."/>
            <person name="Schroettner P."/>
        </authorList>
    </citation>
    <scope>NUCLEOTIDE SEQUENCE</scope>
    <source>
        <strain evidence="7">DSM 100917</strain>
    </source>
</reference>
<evidence type="ECO:0000256" key="2">
    <source>
        <dbReference type="ARBA" id="ARBA00022692"/>
    </source>
</evidence>
<dbReference type="Pfam" id="PF04228">
    <property type="entry name" value="Zn_peptidase"/>
    <property type="match status" value="1"/>
</dbReference>
<sequence length="284" mass="31405">MRWENERRSENVEDRRRSGGQNSLGGLPIPMNGKAGIVLFIVVMIAGYYGVDLSPLLEGQVPTQTNAQSANISPEEERMANFTSTSLGMTEDLWQREFKKIGKTYQEPTLVIYSGQTSTACGYGQAAMGPFYCPADYKVYIDLSFYDDMRKSLGGGGDFAQGYVVAHEVGHHVQNLLGINQQVRQLQQRASKKEANQLSVKMELQADCFAGIWGKYVQERGLLDMGDLDKAMKTAEAIGDDRLQKQSGGAVVPDSFTHGTSAQRQAWFERGFKTGDINACNTFQ</sequence>
<dbReference type="Proteomes" id="UP000680020">
    <property type="component" value="Unassembled WGS sequence"/>
</dbReference>
<protein>
    <submittedName>
        <fullName evidence="7">Neutral zinc metallopeptidase</fullName>
    </submittedName>
</protein>
<keyword evidence="3 6" id="KW-1133">Transmembrane helix</keyword>
<accession>A0AB35BXR9</accession>
<evidence type="ECO:0000313" key="7">
    <source>
        <dbReference type="EMBL" id="MBS7825085.1"/>
    </source>
</evidence>
<evidence type="ECO:0000256" key="3">
    <source>
        <dbReference type="ARBA" id="ARBA00022989"/>
    </source>
</evidence>
<organism evidence="7 8">
    <name type="scientific">Wohlfahrtiimonas chitiniclastica</name>
    <dbReference type="NCBI Taxonomy" id="400946"/>
    <lineage>
        <taxon>Bacteria</taxon>
        <taxon>Pseudomonadati</taxon>
        <taxon>Pseudomonadota</taxon>
        <taxon>Gammaproteobacteria</taxon>
        <taxon>Cardiobacteriales</taxon>
        <taxon>Ignatzschineriaceae</taxon>
        <taxon>Wohlfahrtiimonas</taxon>
    </lineage>
</organism>
<comment type="subcellular location">
    <subcellularLocation>
        <location evidence="1">Membrane</location>
        <topology evidence="1">Single-pass membrane protein</topology>
    </subcellularLocation>
</comment>
<evidence type="ECO:0000313" key="8">
    <source>
        <dbReference type="Proteomes" id="UP000680020"/>
    </source>
</evidence>
<dbReference type="GO" id="GO:0016020">
    <property type="term" value="C:membrane"/>
    <property type="evidence" value="ECO:0007669"/>
    <property type="project" value="UniProtKB-SubCell"/>
</dbReference>
<feature type="transmembrane region" description="Helical" evidence="6">
    <location>
        <begin position="35"/>
        <end position="51"/>
    </location>
</feature>
<evidence type="ECO:0000256" key="4">
    <source>
        <dbReference type="ARBA" id="ARBA00023136"/>
    </source>
</evidence>
<dbReference type="InterPro" id="IPR007343">
    <property type="entry name" value="Uncharacterised_pept_Zn_put"/>
</dbReference>
<gene>
    <name evidence="7" type="ORF">J7561_07690</name>
</gene>
<evidence type="ECO:0000256" key="6">
    <source>
        <dbReference type="SAM" id="Phobius"/>
    </source>
</evidence>
<keyword evidence="4 6" id="KW-0472">Membrane</keyword>
<feature type="compositionally biased region" description="Basic and acidic residues" evidence="5">
    <location>
        <begin position="1"/>
        <end position="17"/>
    </location>
</feature>
<comment type="caution">
    <text evidence="7">The sequence shown here is derived from an EMBL/GenBank/DDBJ whole genome shotgun (WGS) entry which is preliminary data.</text>
</comment>
<proteinExistence type="predicted"/>
<evidence type="ECO:0000256" key="1">
    <source>
        <dbReference type="ARBA" id="ARBA00004167"/>
    </source>
</evidence>
<dbReference type="AlphaFoldDB" id="A0AB35BXR9"/>
<dbReference type="EMBL" id="JAGIBU010000006">
    <property type="protein sequence ID" value="MBS7825085.1"/>
    <property type="molecule type" value="Genomic_DNA"/>
</dbReference>
<dbReference type="GeneID" id="58263470"/>
<dbReference type="RefSeq" id="WP_063455107.1">
    <property type="nucleotide sequence ID" value="NZ_CP115969.1"/>
</dbReference>
<keyword evidence="2 6" id="KW-0812">Transmembrane</keyword>
<dbReference type="PANTHER" id="PTHR30168">
    <property type="entry name" value="PUTATIVE MEMBRANE PROTEIN YPFJ"/>
    <property type="match status" value="1"/>
</dbReference>
<evidence type="ECO:0000256" key="5">
    <source>
        <dbReference type="SAM" id="MobiDB-lite"/>
    </source>
</evidence>
<feature type="region of interest" description="Disordered" evidence="5">
    <location>
        <begin position="1"/>
        <end position="26"/>
    </location>
</feature>